<accession>A0ABP4V9N6</accession>
<dbReference type="Pfam" id="PF01047">
    <property type="entry name" value="MarR"/>
    <property type="match status" value="1"/>
</dbReference>
<dbReference type="InterPro" id="IPR000835">
    <property type="entry name" value="HTH_MarR-typ"/>
</dbReference>
<dbReference type="SUPFAM" id="SSF46785">
    <property type="entry name" value="Winged helix' DNA-binding domain"/>
    <property type="match status" value="1"/>
</dbReference>
<name>A0ABP4V9N6_9ACTN</name>
<dbReference type="PANTHER" id="PTHR33164">
    <property type="entry name" value="TRANSCRIPTIONAL REGULATOR, MARR FAMILY"/>
    <property type="match status" value="1"/>
</dbReference>
<dbReference type="PROSITE" id="PS50995">
    <property type="entry name" value="HTH_MARR_2"/>
    <property type="match status" value="1"/>
</dbReference>
<evidence type="ECO:0000256" key="3">
    <source>
        <dbReference type="ARBA" id="ARBA00023163"/>
    </source>
</evidence>
<dbReference type="InterPro" id="IPR036390">
    <property type="entry name" value="WH_DNA-bd_sf"/>
</dbReference>
<dbReference type="Proteomes" id="UP001499947">
    <property type="component" value="Unassembled WGS sequence"/>
</dbReference>
<dbReference type="PROSITE" id="PS01117">
    <property type="entry name" value="HTH_MARR_1"/>
    <property type="match status" value="1"/>
</dbReference>
<sequence length="195" mass="21139">MTQSTPEAGNSAAGMGQEATVPLPGAARGGPVSHAIFRLARLHRMFAGQLLRRIGLHPGQELVMMHLWELGPQRQADLVRLMDSDAATMTRTVRRLEQAGFVRRRPSPTDKRASLIEPTAASHALRREVERVWSRLEEISTAGLSDDESAAALHTLEHLEQNLVRATADPTSADDPLGTDGPLGTDDPASAETER</sequence>
<dbReference type="SMART" id="SM00347">
    <property type="entry name" value="HTH_MARR"/>
    <property type="match status" value="1"/>
</dbReference>
<dbReference type="InterPro" id="IPR023187">
    <property type="entry name" value="Tscrpt_reg_MarR-type_CS"/>
</dbReference>
<keyword evidence="7" id="KW-1185">Reference proteome</keyword>
<evidence type="ECO:0000256" key="1">
    <source>
        <dbReference type="ARBA" id="ARBA00023015"/>
    </source>
</evidence>
<comment type="caution">
    <text evidence="6">The sequence shown here is derived from an EMBL/GenBank/DDBJ whole genome shotgun (WGS) entry which is preliminary data.</text>
</comment>
<dbReference type="InterPro" id="IPR039422">
    <property type="entry name" value="MarR/SlyA-like"/>
</dbReference>
<dbReference type="EMBL" id="BAAALR010000087">
    <property type="protein sequence ID" value="GAA1719327.1"/>
    <property type="molecule type" value="Genomic_DNA"/>
</dbReference>
<feature type="region of interest" description="Disordered" evidence="4">
    <location>
        <begin position="1"/>
        <end position="27"/>
    </location>
</feature>
<keyword evidence="2" id="KW-0238">DNA-binding</keyword>
<dbReference type="PANTHER" id="PTHR33164:SF43">
    <property type="entry name" value="HTH-TYPE TRANSCRIPTIONAL REPRESSOR YETL"/>
    <property type="match status" value="1"/>
</dbReference>
<evidence type="ECO:0000313" key="6">
    <source>
        <dbReference type="EMBL" id="GAA1719327.1"/>
    </source>
</evidence>
<dbReference type="RefSeq" id="WP_246586099.1">
    <property type="nucleotide sequence ID" value="NZ_BAAALR010000087.1"/>
</dbReference>
<gene>
    <name evidence="6" type="ORF">GCM10009680_70970</name>
</gene>
<evidence type="ECO:0000313" key="7">
    <source>
        <dbReference type="Proteomes" id="UP001499947"/>
    </source>
</evidence>
<dbReference type="InterPro" id="IPR036388">
    <property type="entry name" value="WH-like_DNA-bd_sf"/>
</dbReference>
<feature type="region of interest" description="Disordered" evidence="4">
    <location>
        <begin position="162"/>
        <end position="195"/>
    </location>
</feature>
<keyword evidence="1" id="KW-0805">Transcription regulation</keyword>
<reference evidence="7" key="1">
    <citation type="journal article" date="2019" name="Int. J. Syst. Evol. Microbiol.">
        <title>The Global Catalogue of Microorganisms (GCM) 10K type strain sequencing project: providing services to taxonomists for standard genome sequencing and annotation.</title>
        <authorList>
            <consortium name="The Broad Institute Genomics Platform"/>
            <consortium name="The Broad Institute Genome Sequencing Center for Infectious Disease"/>
            <person name="Wu L."/>
            <person name="Ma J."/>
        </authorList>
    </citation>
    <scope>NUCLEOTIDE SEQUENCE [LARGE SCALE GENOMIC DNA]</scope>
    <source>
        <strain evidence="7">JCM 13244</strain>
    </source>
</reference>
<evidence type="ECO:0000259" key="5">
    <source>
        <dbReference type="PROSITE" id="PS50995"/>
    </source>
</evidence>
<proteinExistence type="predicted"/>
<feature type="domain" description="HTH marR-type" evidence="5">
    <location>
        <begin position="29"/>
        <end position="161"/>
    </location>
</feature>
<protein>
    <recommendedName>
        <fullName evidence="5">HTH marR-type domain-containing protein</fullName>
    </recommendedName>
</protein>
<organism evidence="6 7">
    <name type="scientific">Streptomyces yatensis</name>
    <dbReference type="NCBI Taxonomy" id="155177"/>
    <lineage>
        <taxon>Bacteria</taxon>
        <taxon>Bacillati</taxon>
        <taxon>Actinomycetota</taxon>
        <taxon>Actinomycetes</taxon>
        <taxon>Kitasatosporales</taxon>
        <taxon>Streptomycetaceae</taxon>
        <taxon>Streptomyces</taxon>
        <taxon>Streptomyces violaceusniger group</taxon>
    </lineage>
</organism>
<evidence type="ECO:0000256" key="2">
    <source>
        <dbReference type="ARBA" id="ARBA00023125"/>
    </source>
</evidence>
<evidence type="ECO:0000256" key="4">
    <source>
        <dbReference type="SAM" id="MobiDB-lite"/>
    </source>
</evidence>
<dbReference type="Gene3D" id="1.10.10.10">
    <property type="entry name" value="Winged helix-like DNA-binding domain superfamily/Winged helix DNA-binding domain"/>
    <property type="match status" value="1"/>
</dbReference>
<keyword evidence="3" id="KW-0804">Transcription</keyword>